<dbReference type="AlphaFoldDB" id="A0A9N7UG78"/>
<protein>
    <submittedName>
        <fullName evidence="1">Uncharacterized protein</fullName>
    </submittedName>
</protein>
<dbReference type="EMBL" id="CADEAL010001336">
    <property type="protein sequence ID" value="CAB1431423.1"/>
    <property type="molecule type" value="Genomic_DNA"/>
</dbReference>
<accession>A0A9N7UG78</accession>
<dbReference type="Proteomes" id="UP001153269">
    <property type="component" value="Unassembled WGS sequence"/>
</dbReference>
<organism evidence="1 2">
    <name type="scientific">Pleuronectes platessa</name>
    <name type="common">European plaice</name>
    <dbReference type="NCBI Taxonomy" id="8262"/>
    <lineage>
        <taxon>Eukaryota</taxon>
        <taxon>Metazoa</taxon>
        <taxon>Chordata</taxon>
        <taxon>Craniata</taxon>
        <taxon>Vertebrata</taxon>
        <taxon>Euteleostomi</taxon>
        <taxon>Actinopterygii</taxon>
        <taxon>Neopterygii</taxon>
        <taxon>Teleostei</taxon>
        <taxon>Neoteleostei</taxon>
        <taxon>Acanthomorphata</taxon>
        <taxon>Carangaria</taxon>
        <taxon>Pleuronectiformes</taxon>
        <taxon>Pleuronectoidei</taxon>
        <taxon>Pleuronectidae</taxon>
        <taxon>Pleuronectes</taxon>
    </lineage>
</organism>
<proteinExistence type="predicted"/>
<reference evidence="1" key="1">
    <citation type="submission" date="2020-03" db="EMBL/GenBank/DDBJ databases">
        <authorList>
            <person name="Weist P."/>
        </authorList>
    </citation>
    <scope>NUCLEOTIDE SEQUENCE</scope>
</reference>
<evidence type="ECO:0000313" key="1">
    <source>
        <dbReference type="EMBL" id="CAB1431423.1"/>
    </source>
</evidence>
<name>A0A9N7UG78_PLEPL</name>
<keyword evidence="2" id="KW-1185">Reference proteome</keyword>
<sequence>MQMGQTGDRTADRQVGGRPLYPSATAAQTVFEKHPVVCVSVCDIAPPLESVRAPHFENHCVMCACEWKDEEEERLGLLPAARIPKWPPCRRHRCVAIQL</sequence>
<gene>
    <name evidence="1" type="ORF">PLEPLA_LOCUS19480</name>
</gene>
<comment type="caution">
    <text evidence="1">The sequence shown here is derived from an EMBL/GenBank/DDBJ whole genome shotgun (WGS) entry which is preliminary data.</text>
</comment>
<evidence type="ECO:0000313" key="2">
    <source>
        <dbReference type="Proteomes" id="UP001153269"/>
    </source>
</evidence>